<dbReference type="Proteomes" id="UP000199064">
    <property type="component" value="Unassembled WGS sequence"/>
</dbReference>
<feature type="signal peptide" evidence="1">
    <location>
        <begin position="1"/>
        <end position="23"/>
    </location>
</feature>
<feature type="chain" id="PRO_5011593140" evidence="1">
    <location>
        <begin position="24"/>
        <end position="327"/>
    </location>
</feature>
<dbReference type="AlphaFoldDB" id="A0A1H4LY00"/>
<reference evidence="3" key="1">
    <citation type="submission" date="2016-10" db="EMBL/GenBank/DDBJ databases">
        <authorList>
            <person name="Varghese N."/>
            <person name="Submissions S."/>
        </authorList>
    </citation>
    <scope>NUCLEOTIDE SEQUENCE [LARGE SCALE GENOMIC DNA]</scope>
    <source>
        <strain evidence="3">ES.061</strain>
    </source>
</reference>
<evidence type="ECO:0000256" key="1">
    <source>
        <dbReference type="SAM" id="SignalP"/>
    </source>
</evidence>
<dbReference type="RefSeq" id="WP_244509091.1">
    <property type="nucleotide sequence ID" value="NZ_FNSL01000001.1"/>
</dbReference>
<name>A0A1H4LY00_9HYPH</name>
<keyword evidence="3" id="KW-1185">Reference proteome</keyword>
<sequence length="327" mass="34910">MNIKRNTYTFRGAALAISTFVLAITPQNADAGHYAPSPAQVSTISSLNLLSASAAMAAASNGLAMVRERWQAAAAGLHAKTVRAAARTADGTPANSRRMTRPATGVFRSVAIPFKALPSSANWKAVYPSIVRADFATCGDGSGCTPRAVELAGLVREIKAKPFSEKLAAVNRAVNRNVAYVSDRANYRRLDVWAKPTDILNRGKGDCEDYAILKMAALNAAGIPLSSMSLVVLQDQSRSLFHAVLTVSTTRGHYVLDNLHDRVMKDTALASYLPLYSLSGNRSWIHGRKRDGSMVATLAPLPRDLAPGEGFETAAGRGVSNKRIEAN</sequence>
<evidence type="ECO:0000313" key="3">
    <source>
        <dbReference type="Proteomes" id="UP000199064"/>
    </source>
</evidence>
<accession>A0A1H4LY00</accession>
<dbReference type="EMBL" id="FNSL01000001">
    <property type="protein sequence ID" value="SEB75092.1"/>
    <property type="molecule type" value="Genomic_DNA"/>
</dbReference>
<gene>
    <name evidence="2" type="ORF">SAMN05216452_3032</name>
</gene>
<dbReference type="SUPFAM" id="SSF54001">
    <property type="entry name" value="Cysteine proteinases"/>
    <property type="match status" value="1"/>
</dbReference>
<protein>
    <submittedName>
        <fullName evidence="2">Predicted transglutaminase-like cysteine proteinase</fullName>
    </submittedName>
</protein>
<keyword evidence="1" id="KW-0732">Signal</keyword>
<dbReference type="PANTHER" id="PTHR39327">
    <property type="match status" value="1"/>
</dbReference>
<organism evidence="2 3">
    <name type="scientific">Nitratireductor aquibiodomus</name>
    <dbReference type="NCBI Taxonomy" id="204799"/>
    <lineage>
        <taxon>Bacteria</taxon>
        <taxon>Pseudomonadati</taxon>
        <taxon>Pseudomonadota</taxon>
        <taxon>Alphaproteobacteria</taxon>
        <taxon>Hyphomicrobiales</taxon>
        <taxon>Phyllobacteriaceae</taxon>
        <taxon>Nitratireductor</taxon>
    </lineage>
</organism>
<dbReference type="Gene3D" id="3.10.620.30">
    <property type="match status" value="1"/>
</dbReference>
<dbReference type="InterPro" id="IPR010319">
    <property type="entry name" value="Transglutaminase-like_Cys_pept"/>
</dbReference>
<proteinExistence type="predicted"/>
<dbReference type="PANTHER" id="PTHR39327:SF1">
    <property type="entry name" value="BLR5470 PROTEIN"/>
    <property type="match status" value="1"/>
</dbReference>
<dbReference type="Pfam" id="PF06035">
    <property type="entry name" value="Peptidase_C93"/>
    <property type="match status" value="1"/>
</dbReference>
<evidence type="ECO:0000313" key="2">
    <source>
        <dbReference type="EMBL" id="SEB75092.1"/>
    </source>
</evidence>
<dbReference type="InterPro" id="IPR038765">
    <property type="entry name" value="Papain-like_cys_pep_sf"/>
</dbReference>